<gene>
    <name evidence="3 4" type="primary">LOC110989395</name>
</gene>
<evidence type="ECO:0000256" key="1">
    <source>
        <dbReference type="SAM" id="MobiDB-lite"/>
    </source>
</evidence>
<dbReference type="OMA" id="MPSAANY"/>
<dbReference type="Proteomes" id="UP000694845">
    <property type="component" value="Unplaced"/>
</dbReference>
<dbReference type="GeneID" id="110989395"/>
<evidence type="ECO:0000313" key="4">
    <source>
        <dbReference type="RefSeq" id="XP_022109451.1"/>
    </source>
</evidence>
<dbReference type="RefSeq" id="XP_022109451.1">
    <property type="nucleotide sequence ID" value="XM_022253759.1"/>
</dbReference>
<dbReference type="KEGG" id="aplc:110989395"/>
<reference evidence="3 4" key="1">
    <citation type="submission" date="2025-04" db="UniProtKB">
        <authorList>
            <consortium name="RefSeq"/>
        </authorList>
    </citation>
    <scope>IDENTIFICATION</scope>
</reference>
<name>A0A8B7ZXG3_ACAPL</name>
<feature type="region of interest" description="Disordered" evidence="1">
    <location>
        <begin position="57"/>
        <end position="85"/>
    </location>
</feature>
<evidence type="ECO:0000313" key="2">
    <source>
        <dbReference type="Proteomes" id="UP000694845"/>
    </source>
</evidence>
<keyword evidence="2" id="KW-1185">Reference proteome</keyword>
<dbReference type="AlphaFoldDB" id="A0A8B7ZXG3"/>
<feature type="compositionally biased region" description="Polar residues" evidence="1">
    <location>
        <begin position="76"/>
        <end position="85"/>
    </location>
</feature>
<proteinExistence type="predicted"/>
<accession>A0A8B7ZXG3</accession>
<protein>
    <submittedName>
        <fullName evidence="3 4">Uncharacterized protein LOC110989395 isoform X1</fullName>
    </submittedName>
</protein>
<sequence length="268" mass="29706">MAIPTVPNFQPWGALPISQVHCQVYGTKRKATFTECGTTSEQITTVKKHCLHPSTHLLHPVGHSQPSPWQRDEASAASSQPDCLSANSSQELFQTAFPQPAAVQPEGADIVQSPNALPPTQNFHNSDMHSQTPCDMDTAMTTSGMSANSQSETSYTDTWKQQTSSQCLCEQPNQNRLNMLEQEVEFESNDYWDVPYDHHLLKMANEIEQARIAMETEEAPCCHQPGLPTTEPTLIPASVPLEIHSTGSHVRCYCKPCWEGLLEPVSYI</sequence>
<dbReference type="OrthoDB" id="6122298at2759"/>
<evidence type="ECO:0000313" key="3">
    <source>
        <dbReference type="RefSeq" id="XP_022109450.1"/>
    </source>
</evidence>
<organism evidence="2 3">
    <name type="scientific">Acanthaster planci</name>
    <name type="common">Crown-of-thorns starfish</name>
    <dbReference type="NCBI Taxonomy" id="133434"/>
    <lineage>
        <taxon>Eukaryota</taxon>
        <taxon>Metazoa</taxon>
        <taxon>Echinodermata</taxon>
        <taxon>Eleutherozoa</taxon>
        <taxon>Asterozoa</taxon>
        <taxon>Asteroidea</taxon>
        <taxon>Valvatacea</taxon>
        <taxon>Valvatida</taxon>
        <taxon>Acanthasteridae</taxon>
        <taxon>Acanthaster</taxon>
    </lineage>
</organism>
<dbReference type="RefSeq" id="XP_022109450.1">
    <property type="nucleotide sequence ID" value="XM_022253758.1"/>
</dbReference>